<dbReference type="EC" id="2.4.99.23" evidence="10"/>
<sequence>MSDILIIKTSSLGDVVHQMPAIADAARALPGLRMSWVVEEAFAPLARLHPSVAEVIPVATRRWRSHLATRATWREIGDFNTRLREPEFDKVIDTQGLIRSAVIARLAQGERHGYDAQSIREPFASRFYQVRHGVSRALHAVARNRALTGLSLGYQPPDEIDYGLIKPARGADAPYALLLHGTSRVSKEWRAEDWIETGRWLRGCGLQPVLPWGTETERQTAERLSAAIPGSRVLPRQPLDLTAGVIAGAAVVIGVDTGLLHLAAAYRVPLVGIYVATDPGLTGPVGSGPLRVLGGKSGGPSAQQAIAAAEQLLG</sequence>
<evidence type="ECO:0000256" key="3">
    <source>
        <dbReference type="ARBA" id="ARBA00022475"/>
    </source>
</evidence>
<dbReference type="Gene3D" id="3.40.50.2000">
    <property type="entry name" value="Glycogen Phosphorylase B"/>
    <property type="match status" value="2"/>
</dbReference>
<gene>
    <name evidence="14" type="primary">waaC</name>
    <name evidence="14" type="ORF">DNX69_24935</name>
</gene>
<name>A0A323UAT8_RHOPL</name>
<dbReference type="Proteomes" id="UP000248134">
    <property type="component" value="Unassembled WGS sequence"/>
</dbReference>
<dbReference type="GO" id="GO:0008713">
    <property type="term" value="F:ADP-heptose-lipopolysaccharide heptosyltransferase activity"/>
    <property type="evidence" value="ECO:0007669"/>
    <property type="project" value="TreeGrafter"/>
</dbReference>
<dbReference type="EMBL" id="QKQS01000038">
    <property type="protein sequence ID" value="PZA09349.1"/>
    <property type="molecule type" value="Genomic_DNA"/>
</dbReference>
<dbReference type="Pfam" id="PF01075">
    <property type="entry name" value="Glyco_transf_9"/>
    <property type="match status" value="1"/>
</dbReference>
<evidence type="ECO:0000313" key="14">
    <source>
        <dbReference type="EMBL" id="PZA09349.1"/>
    </source>
</evidence>
<dbReference type="PANTHER" id="PTHR30160">
    <property type="entry name" value="TETRAACYLDISACCHARIDE 4'-KINASE-RELATED"/>
    <property type="match status" value="1"/>
</dbReference>
<dbReference type="CDD" id="cd03789">
    <property type="entry name" value="GT9_LPS_heptosyltransferase"/>
    <property type="match status" value="1"/>
</dbReference>
<dbReference type="InterPro" id="IPR002201">
    <property type="entry name" value="Glyco_trans_9"/>
</dbReference>
<organism evidence="14 15">
    <name type="scientific">Rhodopseudomonas palustris</name>
    <dbReference type="NCBI Taxonomy" id="1076"/>
    <lineage>
        <taxon>Bacteria</taxon>
        <taxon>Pseudomonadati</taxon>
        <taxon>Pseudomonadota</taxon>
        <taxon>Alphaproteobacteria</taxon>
        <taxon>Hyphomicrobiales</taxon>
        <taxon>Nitrobacteraceae</taxon>
        <taxon>Rhodopseudomonas</taxon>
    </lineage>
</organism>
<evidence type="ECO:0000256" key="8">
    <source>
        <dbReference type="ARBA" id="ARBA00023136"/>
    </source>
</evidence>
<dbReference type="GO" id="GO:0005886">
    <property type="term" value="C:plasma membrane"/>
    <property type="evidence" value="ECO:0007669"/>
    <property type="project" value="UniProtKB-SubCell"/>
</dbReference>
<keyword evidence="5" id="KW-0328">Glycosyltransferase</keyword>
<proteinExistence type="inferred from homology"/>
<keyword evidence="7" id="KW-0448">Lipopolysaccharide biosynthesis</keyword>
<reference evidence="14 15" key="1">
    <citation type="submission" date="2018-06" db="EMBL/GenBank/DDBJ databases">
        <title>Draft Whole-Genome Sequence of the purple photosynthetic bacterium Rhodospeudomonas palustris XCP.</title>
        <authorList>
            <person name="Rayyan A."/>
            <person name="Meyer T.E."/>
            <person name="Kyndt J.A."/>
        </authorList>
    </citation>
    <scope>NUCLEOTIDE SEQUENCE [LARGE SCALE GENOMIC DNA]</scope>
    <source>
        <strain evidence="14 15">XCP</strain>
    </source>
</reference>
<dbReference type="InterPro" id="IPR051199">
    <property type="entry name" value="LPS_LOS_Heptosyltrfase"/>
</dbReference>
<evidence type="ECO:0000256" key="13">
    <source>
        <dbReference type="ARBA" id="ARBA00049201"/>
    </source>
</evidence>
<dbReference type="OrthoDB" id="9807356at2"/>
<dbReference type="RefSeq" id="WP_110788696.1">
    <property type="nucleotide sequence ID" value="NZ_QKQS01000038.1"/>
</dbReference>
<evidence type="ECO:0000256" key="6">
    <source>
        <dbReference type="ARBA" id="ARBA00022679"/>
    </source>
</evidence>
<comment type="pathway">
    <text evidence="2">Bacterial outer membrane biogenesis; LPS core biosynthesis.</text>
</comment>
<keyword evidence="4" id="KW-0997">Cell inner membrane</keyword>
<dbReference type="GO" id="GO:0005829">
    <property type="term" value="C:cytosol"/>
    <property type="evidence" value="ECO:0007669"/>
    <property type="project" value="TreeGrafter"/>
</dbReference>
<dbReference type="GO" id="GO:0009244">
    <property type="term" value="P:lipopolysaccharide core region biosynthetic process"/>
    <property type="evidence" value="ECO:0007669"/>
    <property type="project" value="InterPro"/>
</dbReference>
<comment type="subcellular location">
    <subcellularLocation>
        <location evidence="1">Cell inner membrane</location>
        <topology evidence="1">Peripheral membrane protein</topology>
        <orientation evidence="1">Cytoplasmic side</orientation>
    </subcellularLocation>
</comment>
<dbReference type="SUPFAM" id="SSF53756">
    <property type="entry name" value="UDP-Glycosyltransferase/glycogen phosphorylase"/>
    <property type="match status" value="1"/>
</dbReference>
<keyword evidence="8" id="KW-0472">Membrane</keyword>
<dbReference type="PANTHER" id="PTHR30160:SF19">
    <property type="entry name" value="LIPOPOLYSACCHARIDE HEPTOSYLTRANSFERASE 1"/>
    <property type="match status" value="1"/>
</dbReference>
<evidence type="ECO:0000256" key="12">
    <source>
        <dbReference type="ARBA" id="ARBA00044330"/>
    </source>
</evidence>
<evidence type="ECO:0000256" key="10">
    <source>
        <dbReference type="ARBA" id="ARBA00044041"/>
    </source>
</evidence>
<evidence type="ECO:0000256" key="5">
    <source>
        <dbReference type="ARBA" id="ARBA00022676"/>
    </source>
</evidence>
<evidence type="ECO:0000256" key="7">
    <source>
        <dbReference type="ARBA" id="ARBA00022985"/>
    </source>
</evidence>
<evidence type="ECO:0000256" key="4">
    <source>
        <dbReference type="ARBA" id="ARBA00022519"/>
    </source>
</evidence>
<comment type="similarity">
    <text evidence="9">Belongs to the glycosyltransferase 9 family.</text>
</comment>
<evidence type="ECO:0000256" key="11">
    <source>
        <dbReference type="ARBA" id="ARBA00044190"/>
    </source>
</evidence>
<evidence type="ECO:0000256" key="1">
    <source>
        <dbReference type="ARBA" id="ARBA00004515"/>
    </source>
</evidence>
<protein>
    <recommendedName>
        <fullName evidence="11">Lipopolysaccharide heptosyltransferase 1</fullName>
        <ecNumber evidence="10">2.4.99.23</ecNumber>
    </recommendedName>
    <alternativeName>
        <fullName evidence="12">ADP-heptose:lipopolysaccharide heptosyltransferase I</fullName>
    </alternativeName>
</protein>
<comment type="catalytic activity">
    <reaction evidence="13">
        <text>an alpha-Kdo-(2-&gt;4)-alpha-Kdo-(2-&gt;6)-lipid A + ADP-L-glycero-beta-D-manno-heptose = an L-alpha-D-Hep-(1-&gt;5)-[alpha-Kdo-(2-&gt;4)]-alpha-Kdo-(2-&gt;6)-lipid A + ADP + H(+)</text>
        <dbReference type="Rhea" id="RHEA:74067"/>
        <dbReference type="ChEBI" id="CHEBI:15378"/>
        <dbReference type="ChEBI" id="CHEBI:61506"/>
        <dbReference type="ChEBI" id="CHEBI:176431"/>
        <dbReference type="ChEBI" id="CHEBI:193068"/>
        <dbReference type="ChEBI" id="CHEBI:456216"/>
        <dbReference type="EC" id="2.4.99.23"/>
    </reaction>
</comment>
<keyword evidence="6 14" id="KW-0808">Transferase</keyword>
<comment type="caution">
    <text evidence="14">The sequence shown here is derived from an EMBL/GenBank/DDBJ whole genome shotgun (WGS) entry which is preliminary data.</text>
</comment>
<keyword evidence="3" id="KW-1003">Cell membrane</keyword>
<evidence type="ECO:0000313" key="15">
    <source>
        <dbReference type="Proteomes" id="UP000248134"/>
    </source>
</evidence>
<dbReference type="AlphaFoldDB" id="A0A323UAT8"/>
<dbReference type="InterPro" id="IPR011908">
    <property type="entry name" value="LipoPS_heptosylTferase-I"/>
</dbReference>
<accession>A0A323UAT8</accession>
<evidence type="ECO:0000256" key="2">
    <source>
        <dbReference type="ARBA" id="ARBA00004713"/>
    </source>
</evidence>
<dbReference type="NCBIfam" id="TIGR02193">
    <property type="entry name" value="heptsyl_trn_I"/>
    <property type="match status" value="1"/>
</dbReference>
<evidence type="ECO:0000256" key="9">
    <source>
        <dbReference type="ARBA" id="ARBA00043995"/>
    </source>
</evidence>